<feature type="transmembrane region" description="Helical" evidence="1">
    <location>
        <begin position="12"/>
        <end position="30"/>
    </location>
</feature>
<keyword evidence="5" id="KW-1185">Reference proteome</keyword>
<dbReference type="InterPro" id="IPR043128">
    <property type="entry name" value="Rev_trsase/Diguanyl_cyclase"/>
</dbReference>
<dbReference type="PROSITE" id="PS51257">
    <property type="entry name" value="PROKAR_LIPOPROTEIN"/>
    <property type="match status" value="1"/>
</dbReference>
<dbReference type="InterPro" id="IPR000160">
    <property type="entry name" value="GGDEF_dom"/>
</dbReference>
<dbReference type="PROSITE" id="PS50883">
    <property type="entry name" value="EAL"/>
    <property type="match status" value="1"/>
</dbReference>
<dbReference type="Gene3D" id="3.20.20.450">
    <property type="entry name" value="EAL domain"/>
    <property type="match status" value="1"/>
</dbReference>
<dbReference type="RefSeq" id="WP_208569961.1">
    <property type="nucleotide sequence ID" value="NZ_JAGFWR010000024.1"/>
</dbReference>
<keyword evidence="1" id="KW-1133">Transmembrane helix</keyword>
<feature type="transmembrane region" description="Helical" evidence="1">
    <location>
        <begin position="221"/>
        <end position="238"/>
    </location>
</feature>
<dbReference type="PANTHER" id="PTHR33121:SF79">
    <property type="entry name" value="CYCLIC DI-GMP PHOSPHODIESTERASE PDED-RELATED"/>
    <property type="match status" value="1"/>
</dbReference>
<dbReference type="Pfam" id="PF00990">
    <property type="entry name" value="GGDEF"/>
    <property type="match status" value="1"/>
</dbReference>
<dbReference type="SUPFAM" id="SSF55073">
    <property type="entry name" value="Nucleotide cyclase"/>
    <property type="match status" value="1"/>
</dbReference>
<keyword evidence="1" id="KW-0812">Transmembrane</keyword>
<proteinExistence type="predicted"/>
<accession>A0ABS3VFT2</accession>
<feature type="transmembrane region" description="Helical" evidence="1">
    <location>
        <begin position="42"/>
        <end position="60"/>
    </location>
</feature>
<dbReference type="PROSITE" id="PS50887">
    <property type="entry name" value="GGDEF"/>
    <property type="match status" value="1"/>
</dbReference>
<feature type="transmembrane region" description="Helical" evidence="1">
    <location>
        <begin position="113"/>
        <end position="134"/>
    </location>
</feature>
<dbReference type="EMBL" id="JAGFWR010000024">
    <property type="protein sequence ID" value="MBO4164422.1"/>
    <property type="molecule type" value="Genomic_DNA"/>
</dbReference>
<dbReference type="InterPro" id="IPR001633">
    <property type="entry name" value="EAL_dom"/>
</dbReference>
<dbReference type="PANTHER" id="PTHR33121">
    <property type="entry name" value="CYCLIC DI-GMP PHOSPHODIESTERASE PDEF"/>
    <property type="match status" value="1"/>
</dbReference>
<dbReference type="Proteomes" id="UP000671399">
    <property type="component" value="Unassembled WGS sequence"/>
</dbReference>
<evidence type="ECO:0000259" key="2">
    <source>
        <dbReference type="PROSITE" id="PS50883"/>
    </source>
</evidence>
<gene>
    <name evidence="4" type="ORF">JQN83_26945</name>
</gene>
<reference evidence="4 5" key="1">
    <citation type="submission" date="2021-03" db="EMBL/GenBank/DDBJ databases">
        <authorList>
            <person name="Lee D.-H."/>
        </authorList>
    </citation>
    <scope>NUCLEOTIDE SEQUENCE [LARGE SCALE GENOMIC DNA]</scope>
    <source>
        <strain evidence="4 5">MMS20-R2-23</strain>
    </source>
</reference>
<dbReference type="SMART" id="SM00052">
    <property type="entry name" value="EAL"/>
    <property type="match status" value="1"/>
</dbReference>
<evidence type="ECO:0000259" key="3">
    <source>
        <dbReference type="PROSITE" id="PS50887"/>
    </source>
</evidence>
<dbReference type="SMART" id="SM00267">
    <property type="entry name" value="GGDEF"/>
    <property type="match status" value="1"/>
</dbReference>
<feature type="transmembrane region" description="Helical" evidence="1">
    <location>
        <begin position="190"/>
        <end position="215"/>
    </location>
</feature>
<evidence type="ECO:0000256" key="1">
    <source>
        <dbReference type="SAM" id="Phobius"/>
    </source>
</evidence>
<feature type="domain" description="GGDEF" evidence="3">
    <location>
        <begin position="413"/>
        <end position="544"/>
    </location>
</feature>
<dbReference type="Gene3D" id="3.30.70.270">
    <property type="match status" value="1"/>
</dbReference>
<feature type="transmembrane region" description="Helical" evidence="1">
    <location>
        <begin position="80"/>
        <end position="101"/>
    </location>
</feature>
<dbReference type="InterPro" id="IPR029787">
    <property type="entry name" value="Nucleotide_cyclase"/>
</dbReference>
<name>A0ABS3VFT2_9ACTN</name>
<dbReference type="InterPro" id="IPR050706">
    <property type="entry name" value="Cyclic-di-GMP_PDE-like"/>
</dbReference>
<comment type="caution">
    <text evidence="4">The sequence shown here is derived from an EMBL/GenBank/DDBJ whole genome shotgun (WGS) entry which is preliminary data.</text>
</comment>
<keyword evidence="1" id="KW-0472">Membrane</keyword>
<dbReference type="SUPFAM" id="SSF141868">
    <property type="entry name" value="EAL domain-like"/>
    <property type="match status" value="1"/>
</dbReference>
<organism evidence="4 5">
    <name type="scientific">Micromonospora antibiotica</name>
    <dbReference type="NCBI Taxonomy" id="2807623"/>
    <lineage>
        <taxon>Bacteria</taxon>
        <taxon>Bacillati</taxon>
        <taxon>Actinomycetota</taxon>
        <taxon>Actinomycetes</taxon>
        <taxon>Micromonosporales</taxon>
        <taxon>Micromonosporaceae</taxon>
        <taxon>Micromonospora</taxon>
    </lineage>
</organism>
<evidence type="ECO:0000313" key="5">
    <source>
        <dbReference type="Proteomes" id="UP000671399"/>
    </source>
</evidence>
<sequence length="817" mass="87269">MPIQRDKWALGLLTSVIFAAALACLVWAVVHVGQPAPLHPLYPLMGVALMALGAVLPAPLPSRMPVRITLTPTACLVCASALPVPWLILCTAVGVTLARLVTRYPRSSGLHKAVHNTSMDVVTSAVAGLVMFAFGLRPVLTEPDLDGPGLLRQLVAFLLAAVTVLVLEELTTAAAVTLETRRPFSVVARYLWRIRLIVAVGEIVTAGIVAVIAVIDRRALIALPVVMLILYFTVTHRLRIREERRAWEHLAALSDALSARDLDVVLRTAAAGAVDLFSARAADIEIDGGRRLVRAVGAVGDTRVVYDGPADGVGDAAGSRSVVRHEIGGDAAGLQGAMRLHLAGRSDVLSVREQATLRAFAATLSTSVDNARAYDLLAQEARRHQLAATQDPETGLRNRPALLSHIVETNDDTVCHVVAIRLENYHLVADSIGRDRALLLINELAARLCYAARDRASVVGRVGDAEFTLVLRGVPKEAAYQRACWAVAALRRPVTVNGQALGVRASAGMTSGSADDVANLLAAAERVMWQAIRGGHDRLVSYQPAPVHSSSLVDELVEARMSISVEPIVDLTTGQIIMVQSVPRVLYSRHDVLVADEHVYQLVADQGGLEALAHKIIFRSLTAAATWREVLPRAGLIVPVPGRAITPDFVAALQDLLLTHGVTGSSLVLGIAEPTGLPSRGTTDVLQRHGVRLLLDNYGSIQGSIESLNAANWSFLRLHPAYALDAGWRPARSVIRAAIDLAIDLELSVIAPGITVEDERRELAALGCPLGSGPLFGGEMFPSQVRGHATLWQPDVLPIRAPIPRLHRAGTTAGPPR</sequence>
<dbReference type="Pfam" id="PF00563">
    <property type="entry name" value="EAL"/>
    <property type="match status" value="1"/>
</dbReference>
<protein>
    <submittedName>
        <fullName evidence="4">EAL domain-containing protein</fullName>
    </submittedName>
</protein>
<feature type="domain" description="EAL" evidence="2">
    <location>
        <begin position="545"/>
        <end position="793"/>
    </location>
</feature>
<evidence type="ECO:0000313" key="4">
    <source>
        <dbReference type="EMBL" id="MBO4164422.1"/>
    </source>
</evidence>
<feature type="transmembrane region" description="Helical" evidence="1">
    <location>
        <begin position="154"/>
        <end position="178"/>
    </location>
</feature>
<dbReference type="InterPro" id="IPR035919">
    <property type="entry name" value="EAL_sf"/>
</dbReference>